<dbReference type="AlphaFoldDB" id="C0PLH9"/>
<protein>
    <submittedName>
        <fullName evidence="1">Uncharacterized protein</fullName>
    </submittedName>
</protein>
<reference evidence="1" key="1">
    <citation type="journal article" date="2009" name="PLoS Genet.">
        <title>Sequencing, mapping, and analysis of 27,455 maize full-length cDNAs.</title>
        <authorList>
            <person name="Soderlund C."/>
            <person name="Descour A."/>
            <person name="Kudrna D."/>
            <person name="Bomhoff M."/>
            <person name="Boyd L."/>
            <person name="Currie J."/>
            <person name="Angelova A."/>
            <person name="Collura K."/>
            <person name="Wissotski M."/>
            <person name="Ashley E."/>
            <person name="Morrow D."/>
            <person name="Fernandes J."/>
            <person name="Walbot V."/>
            <person name="Yu Y."/>
        </authorList>
    </citation>
    <scope>NUCLEOTIDE SEQUENCE</scope>
    <source>
        <strain evidence="1">B73</strain>
    </source>
</reference>
<accession>C0PLH9</accession>
<organism evidence="1">
    <name type="scientific">Zea mays</name>
    <name type="common">Maize</name>
    <dbReference type="NCBI Taxonomy" id="4577"/>
    <lineage>
        <taxon>Eukaryota</taxon>
        <taxon>Viridiplantae</taxon>
        <taxon>Streptophyta</taxon>
        <taxon>Embryophyta</taxon>
        <taxon>Tracheophyta</taxon>
        <taxon>Spermatophyta</taxon>
        <taxon>Magnoliopsida</taxon>
        <taxon>Liliopsida</taxon>
        <taxon>Poales</taxon>
        <taxon>Poaceae</taxon>
        <taxon>PACMAD clade</taxon>
        <taxon>Panicoideae</taxon>
        <taxon>Andropogonodae</taxon>
        <taxon>Andropogoneae</taxon>
        <taxon>Tripsacinae</taxon>
        <taxon>Zea</taxon>
    </lineage>
</organism>
<evidence type="ECO:0000313" key="1">
    <source>
        <dbReference type="EMBL" id="ACN36045.1"/>
    </source>
</evidence>
<dbReference type="EMBL" id="BT069148">
    <property type="protein sequence ID" value="ACN36045.1"/>
    <property type="molecule type" value="mRNA"/>
</dbReference>
<sequence length="80" mass="9178">MMPWSMFLSMSASMRGTFSRLVKGLLACSFVRCAFLYPILCNVACKMTLIFPNKSLRKSWQPNLHRMKMPLQSPANSRAF</sequence>
<proteinExistence type="evidence at transcript level"/>
<name>C0PLH9_MAIZE</name>